<keyword evidence="3" id="KW-0326">Glycosidase</keyword>
<keyword evidence="2" id="KW-0378">Hydrolase</keyword>
<dbReference type="AlphaFoldDB" id="A0A840CV56"/>
<dbReference type="GO" id="GO:0009253">
    <property type="term" value="P:peptidoglycan catabolic process"/>
    <property type="evidence" value="ECO:0007669"/>
    <property type="project" value="InterPro"/>
</dbReference>
<sequence length="266" mass="31276">MAKRVIKKTIQRRKVKKKKKADNKIILKKYALPLVLVVFFVLVAFFLIKDYYNESPTFDSGKYFVKGIDVSHHNPILDWRAVLDQNITFAYIKATEGTSHLDRNYPYNYDLARKENIAVGSYHFYSFNLPGKEQAAHFLKTAKFSAGDMIPAIDVEHSPANIYNKDKNYIANIVRELKELENELYEHFGVHPVIYTNRDCYKLYIRGNFPDNIIWMCDLHNEPSEDIANWRVWQFSHKGELPGIDGNVDLNYYRYSYNEFKELLLP</sequence>
<dbReference type="InterPro" id="IPR018077">
    <property type="entry name" value="Glyco_hydro_fam25_subgr"/>
</dbReference>
<protein>
    <submittedName>
        <fullName evidence="5">Lysozyme</fullName>
    </submittedName>
</protein>
<comment type="caution">
    <text evidence="5">The sequence shown here is derived from an EMBL/GenBank/DDBJ whole genome shotgun (WGS) entry which is preliminary data.</text>
</comment>
<dbReference type="InterPro" id="IPR017853">
    <property type="entry name" value="GH"/>
</dbReference>
<dbReference type="EMBL" id="JACIEP010000005">
    <property type="protein sequence ID" value="MBB4035673.1"/>
    <property type="molecule type" value="Genomic_DNA"/>
</dbReference>
<accession>A0A840CV56</accession>
<evidence type="ECO:0000256" key="4">
    <source>
        <dbReference type="SAM" id="Phobius"/>
    </source>
</evidence>
<dbReference type="GO" id="GO:0016998">
    <property type="term" value="P:cell wall macromolecule catabolic process"/>
    <property type="evidence" value="ECO:0007669"/>
    <property type="project" value="InterPro"/>
</dbReference>
<keyword evidence="4" id="KW-1133">Transmembrane helix</keyword>
<dbReference type="RefSeq" id="WP_183306606.1">
    <property type="nucleotide sequence ID" value="NZ_JACIEP010000005.1"/>
</dbReference>
<evidence type="ECO:0000313" key="5">
    <source>
        <dbReference type="EMBL" id="MBB4035673.1"/>
    </source>
</evidence>
<dbReference type="SUPFAM" id="SSF51445">
    <property type="entry name" value="(Trans)glycosidases"/>
    <property type="match status" value="1"/>
</dbReference>
<keyword evidence="6" id="KW-1185">Reference proteome</keyword>
<evidence type="ECO:0000256" key="2">
    <source>
        <dbReference type="ARBA" id="ARBA00022801"/>
    </source>
</evidence>
<evidence type="ECO:0000313" key="6">
    <source>
        <dbReference type="Proteomes" id="UP000555103"/>
    </source>
</evidence>
<evidence type="ECO:0000256" key="1">
    <source>
        <dbReference type="ARBA" id="ARBA00010646"/>
    </source>
</evidence>
<proteinExistence type="inferred from homology"/>
<gene>
    <name evidence="5" type="ORF">GGR21_001568</name>
</gene>
<comment type="similarity">
    <text evidence="1">Belongs to the glycosyl hydrolase 25 family.</text>
</comment>
<keyword evidence="4" id="KW-0472">Membrane</keyword>
<feature type="transmembrane region" description="Helical" evidence="4">
    <location>
        <begin position="30"/>
        <end position="48"/>
    </location>
</feature>
<dbReference type="PROSITE" id="PS51904">
    <property type="entry name" value="GLYCOSYL_HYDROL_F25_2"/>
    <property type="match status" value="1"/>
</dbReference>
<organism evidence="5 6">
    <name type="scientific">Dysgonomonas hofstadii</name>
    <dbReference type="NCBI Taxonomy" id="637886"/>
    <lineage>
        <taxon>Bacteria</taxon>
        <taxon>Pseudomonadati</taxon>
        <taxon>Bacteroidota</taxon>
        <taxon>Bacteroidia</taxon>
        <taxon>Bacteroidales</taxon>
        <taxon>Dysgonomonadaceae</taxon>
        <taxon>Dysgonomonas</taxon>
    </lineage>
</organism>
<evidence type="ECO:0000256" key="3">
    <source>
        <dbReference type="ARBA" id="ARBA00023295"/>
    </source>
</evidence>
<reference evidence="5 6" key="1">
    <citation type="submission" date="2020-08" db="EMBL/GenBank/DDBJ databases">
        <title>Genomic Encyclopedia of Type Strains, Phase IV (KMG-IV): sequencing the most valuable type-strain genomes for metagenomic binning, comparative biology and taxonomic classification.</title>
        <authorList>
            <person name="Goeker M."/>
        </authorList>
    </citation>
    <scope>NUCLEOTIDE SEQUENCE [LARGE SCALE GENOMIC DNA]</scope>
    <source>
        <strain evidence="5 6">DSM 104969</strain>
    </source>
</reference>
<dbReference type="Pfam" id="PF01183">
    <property type="entry name" value="Glyco_hydro_25"/>
    <property type="match status" value="1"/>
</dbReference>
<keyword evidence="4" id="KW-0812">Transmembrane</keyword>
<dbReference type="PANTHER" id="PTHR34135">
    <property type="entry name" value="LYSOZYME"/>
    <property type="match status" value="1"/>
</dbReference>
<dbReference type="InterPro" id="IPR002053">
    <property type="entry name" value="Glyco_hydro_25"/>
</dbReference>
<dbReference type="Gene3D" id="3.20.20.80">
    <property type="entry name" value="Glycosidases"/>
    <property type="match status" value="1"/>
</dbReference>
<name>A0A840CV56_9BACT</name>
<dbReference type="SMART" id="SM00641">
    <property type="entry name" value="Glyco_25"/>
    <property type="match status" value="1"/>
</dbReference>
<dbReference type="GO" id="GO:0003796">
    <property type="term" value="F:lysozyme activity"/>
    <property type="evidence" value="ECO:0007669"/>
    <property type="project" value="InterPro"/>
</dbReference>
<dbReference type="Proteomes" id="UP000555103">
    <property type="component" value="Unassembled WGS sequence"/>
</dbReference>
<dbReference type="PANTHER" id="PTHR34135:SF2">
    <property type="entry name" value="LYSOZYME"/>
    <property type="match status" value="1"/>
</dbReference>
<dbReference type="GO" id="GO:0016052">
    <property type="term" value="P:carbohydrate catabolic process"/>
    <property type="evidence" value="ECO:0007669"/>
    <property type="project" value="TreeGrafter"/>
</dbReference>